<dbReference type="SMART" id="SM00267">
    <property type="entry name" value="GGDEF"/>
    <property type="match status" value="1"/>
</dbReference>
<accession>A0A6L6QEG4</accession>
<dbReference type="AlphaFoldDB" id="A0A6L6QEG4"/>
<protein>
    <submittedName>
        <fullName evidence="2">Diguanylate cyclase</fullName>
    </submittedName>
</protein>
<dbReference type="PROSITE" id="PS50887">
    <property type="entry name" value="GGDEF"/>
    <property type="match status" value="1"/>
</dbReference>
<dbReference type="Gene3D" id="3.30.70.270">
    <property type="match status" value="1"/>
</dbReference>
<dbReference type="PANTHER" id="PTHR46663:SF2">
    <property type="entry name" value="GGDEF DOMAIN-CONTAINING PROTEIN"/>
    <property type="match status" value="1"/>
</dbReference>
<dbReference type="InterPro" id="IPR029787">
    <property type="entry name" value="Nucleotide_cyclase"/>
</dbReference>
<reference evidence="2 3" key="1">
    <citation type="submission" date="2019-11" db="EMBL/GenBank/DDBJ databases">
        <title>Type strains purchased from KCTC, JCM and DSMZ.</title>
        <authorList>
            <person name="Lu H."/>
        </authorList>
    </citation>
    <scope>NUCLEOTIDE SEQUENCE [LARGE SCALE GENOMIC DNA]</scope>
    <source>
        <strain evidence="2 3">JCM 31587</strain>
    </source>
</reference>
<sequence>MGIQSPGGLAMLGFPKRPTRQGCDQLLIEASRRLTSRLRKSDLAARLGGDEFAVVLMEGSTGPDNVAKKLQTLMNQPYSLGGIELLAGASIGIATFPKDGGELASLLAAADEAMYKAKARRKTAAKKT</sequence>
<dbReference type="Pfam" id="PF00990">
    <property type="entry name" value="GGDEF"/>
    <property type="match status" value="1"/>
</dbReference>
<dbReference type="InterPro" id="IPR052163">
    <property type="entry name" value="DGC-Regulatory_Protein"/>
</dbReference>
<keyword evidence="3" id="KW-1185">Reference proteome</keyword>
<name>A0A6L6QEG4_9BURK</name>
<feature type="domain" description="GGDEF" evidence="1">
    <location>
        <begin position="5"/>
        <end position="128"/>
    </location>
</feature>
<gene>
    <name evidence="2" type="ORF">GM658_05615</name>
</gene>
<dbReference type="OrthoDB" id="8526884at2"/>
<evidence type="ECO:0000259" key="1">
    <source>
        <dbReference type="PROSITE" id="PS50887"/>
    </source>
</evidence>
<dbReference type="EMBL" id="WNKX01000003">
    <property type="protein sequence ID" value="MTW10073.1"/>
    <property type="molecule type" value="Genomic_DNA"/>
</dbReference>
<dbReference type="InterPro" id="IPR043128">
    <property type="entry name" value="Rev_trsase/Diguanyl_cyclase"/>
</dbReference>
<dbReference type="NCBIfam" id="TIGR00254">
    <property type="entry name" value="GGDEF"/>
    <property type="match status" value="1"/>
</dbReference>
<dbReference type="SUPFAM" id="SSF55073">
    <property type="entry name" value="Nucleotide cyclase"/>
    <property type="match status" value="1"/>
</dbReference>
<dbReference type="PANTHER" id="PTHR46663">
    <property type="entry name" value="DIGUANYLATE CYCLASE DGCT-RELATED"/>
    <property type="match status" value="1"/>
</dbReference>
<evidence type="ECO:0000313" key="3">
    <source>
        <dbReference type="Proteomes" id="UP000472320"/>
    </source>
</evidence>
<dbReference type="CDD" id="cd01949">
    <property type="entry name" value="GGDEF"/>
    <property type="match status" value="1"/>
</dbReference>
<proteinExistence type="predicted"/>
<organism evidence="2 3">
    <name type="scientific">Massilia eburnea</name>
    <dbReference type="NCBI Taxonomy" id="1776165"/>
    <lineage>
        <taxon>Bacteria</taxon>
        <taxon>Pseudomonadati</taxon>
        <taxon>Pseudomonadota</taxon>
        <taxon>Betaproteobacteria</taxon>
        <taxon>Burkholderiales</taxon>
        <taxon>Oxalobacteraceae</taxon>
        <taxon>Telluria group</taxon>
        <taxon>Massilia</taxon>
    </lineage>
</organism>
<evidence type="ECO:0000313" key="2">
    <source>
        <dbReference type="EMBL" id="MTW10073.1"/>
    </source>
</evidence>
<dbReference type="Proteomes" id="UP000472320">
    <property type="component" value="Unassembled WGS sequence"/>
</dbReference>
<dbReference type="InterPro" id="IPR000160">
    <property type="entry name" value="GGDEF_dom"/>
</dbReference>
<comment type="caution">
    <text evidence="2">The sequence shown here is derived from an EMBL/GenBank/DDBJ whole genome shotgun (WGS) entry which is preliminary data.</text>
</comment>